<organism evidence="1 2">
    <name type="scientific">Vibrio marisflavi CECT 7928</name>
    <dbReference type="NCBI Taxonomy" id="634439"/>
    <lineage>
        <taxon>Bacteria</taxon>
        <taxon>Pseudomonadati</taxon>
        <taxon>Pseudomonadota</taxon>
        <taxon>Gammaproteobacteria</taxon>
        <taxon>Vibrionales</taxon>
        <taxon>Vibrionaceae</taxon>
        <taxon>Vibrio</taxon>
    </lineage>
</organism>
<sequence length="52" mass="6437">MSRCKKVHMRKSVFEYLQQWDLNLVNTTPFILKETVFHKDWLFNNGWDQYNS</sequence>
<gene>
    <name evidence="1" type="ORF">VMF7928_03056</name>
</gene>
<comment type="caution">
    <text evidence="1">The sequence shown here is derived from an EMBL/GenBank/DDBJ whole genome shotgun (WGS) entry which is preliminary data.</text>
</comment>
<protein>
    <submittedName>
        <fullName evidence="1">Uncharacterized protein</fullName>
    </submittedName>
</protein>
<reference evidence="1" key="1">
    <citation type="submission" date="2021-11" db="EMBL/GenBank/DDBJ databases">
        <authorList>
            <person name="Rodrigo-Torres L."/>
            <person name="Arahal R. D."/>
            <person name="Lucena T."/>
        </authorList>
    </citation>
    <scope>NUCLEOTIDE SEQUENCE</scope>
    <source>
        <strain evidence="1">CECT 7928</strain>
    </source>
</reference>
<keyword evidence="2" id="KW-1185">Reference proteome</keyword>
<evidence type="ECO:0000313" key="1">
    <source>
        <dbReference type="EMBL" id="CAH0540709.1"/>
    </source>
</evidence>
<accession>A0ABM9A614</accession>
<dbReference type="EMBL" id="CAKLDM010000002">
    <property type="protein sequence ID" value="CAH0540709.1"/>
    <property type="molecule type" value="Genomic_DNA"/>
</dbReference>
<dbReference type="Proteomes" id="UP000838748">
    <property type="component" value="Unassembled WGS sequence"/>
</dbReference>
<evidence type="ECO:0000313" key="2">
    <source>
        <dbReference type="Proteomes" id="UP000838748"/>
    </source>
</evidence>
<name>A0ABM9A614_9VIBR</name>
<proteinExistence type="predicted"/>